<dbReference type="SUPFAM" id="SSF54637">
    <property type="entry name" value="Thioesterase/thiol ester dehydrase-isomerase"/>
    <property type="match status" value="1"/>
</dbReference>
<dbReference type="OrthoDB" id="9814774at2"/>
<proteinExistence type="predicted"/>
<dbReference type="Gene3D" id="3.10.129.10">
    <property type="entry name" value="Hotdog Thioesterase"/>
    <property type="match status" value="1"/>
</dbReference>
<evidence type="ECO:0000313" key="1">
    <source>
        <dbReference type="EMBL" id="TGK49792.1"/>
    </source>
</evidence>
<reference evidence="2 4" key="2">
    <citation type="journal article" date="2019" name="PLoS Negl. Trop. Dis.">
        <title>Revisiting the worldwide diversity of Leptospira species in the environment.</title>
        <authorList>
            <person name="Vincent A.T."/>
            <person name="Schiettekatte O."/>
            <person name="Bourhy P."/>
            <person name="Veyrier F.J."/>
            <person name="Picardeau M."/>
        </authorList>
    </citation>
    <scope>NUCLEOTIDE SEQUENCE [LARGE SCALE GENOMIC DNA]</scope>
    <source>
        <strain evidence="2 4">201800273</strain>
        <strain evidence="1">201800295</strain>
    </source>
</reference>
<dbReference type="Proteomes" id="UP000297641">
    <property type="component" value="Unassembled WGS sequence"/>
</dbReference>
<organism evidence="2 4">
    <name type="scientific">Leptospira bouyouniensis</name>
    <dbReference type="NCBI Taxonomy" id="2484911"/>
    <lineage>
        <taxon>Bacteria</taxon>
        <taxon>Pseudomonadati</taxon>
        <taxon>Spirochaetota</taxon>
        <taxon>Spirochaetia</taxon>
        <taxon>Leptospirales</taxon>
        <taxon>Leptospiraceae</taxon>
        <taxon>Leptospira</taxon>
    </lineage>
</organism>
<dbReference type="Pfam" id="PF14539">
    <property type="entry name" value="DUF4442"/>
    <property type="match status" value="1"/>
</dbReference>
<evidence type="ECO:0000313" key="3">
    <source>
        <dbReference type="Proteomes" id="UP000297617"/>
    </source>
</evidence>
<gene>
    <name evidence="1" type="ORF">EHQ10_08045</name>
    <name evidence="2" type="ORF">EHQ43_00860</name>
</gene>
<dbReference type="InterPro" id="IPR027961">
    <property type="entry name" value="DUF4442"/>
</dbReference>
<dbReference type="AlphaFoldDB" id="A0A7I0HWY9"/>
<protein>
    <submittedName>
        <fullName evidence="2">DUF4442 domain-containing protein</fullName>
    </submittedName>
</protein>
<evidence type="ECO:0000313" key="4">
    <source>
        <dbReference type="Proteomes" id="UP000297641"/>
    </source>
</evidence>
<name>A0A7I0HWY9_9LEPT</name>
<dbReference type="EMBL" id="RQFD01000010">
    <property type="protein sequence ID" value="TGK49792.1"/>
    <property type="molecule type" value="Genomic_DNA"/>
</dbReference>
<dbReference type="Proteomes" id="UP000297617">
    <property type="component" value="Unassembled WGS sequence"/>
</dbReference>
<keyword evidence="3" id="KW-1185">Reference proteome</keyword>
<dbReference type="EMBL" id="RQFT01000001">
    <property type="protein sequence ID" value="TGL09457.1"/>
    <property type="molecule type" value="Genomic_DNA"/>
</dbReference>
<dbReference type="RefSeq" id="WP_135742661.1">
    <property type="nucleotide sequence ID" value="NZ_RQFD01000010.1"/>
</dbReference>
<reference evidence="1" key="1">
    <citation type="submission" date="2018-10" db="EMBL/GenBank/DDBJ databases">
        <authorList>
            <person name="Vincent A.T."/>
            <person name="Schiettekatte O."/>
            <person name="Bourhy P."/>
            <person name="Veyrier F.J."/>
            <person name="Picardeau M."/>
        </authorList>
    </citation>
    <scope>NUCLEOTIDE SEQUENCE</scope>
    <source>
        <strain evidence="1">201800295</strain>
    </source>
</reference>
<dbReference type="InterPro" id="IPR029069">
    <property type="entry name" value="HotDog_dom_sf"/>
</dbReference>
<comment type="caution">
    <text evidence="2">The sequence shown here is derived from an EMBL/GenBank/DDBJ whole genome shotgun (WGS) entry which is preliminary data.</text>
</comment>
<sequence>MRNREILLSYQVNPLWKFLEETYGFEQAFRMFKPYEGANILPKLVDDNTMVVSMPLILSNTNYVGTHFGGSLYSMCDPFYMFLLMKNLGKDYMVWDKGANIDFVKPGEGTVTATFHLPDSEFAEIKSILQKEKKTIRTYEVLVLGEDGKTVAKITKDLYIRRLT</sequence>
<evidence type="ECO:0000313" key="2">
    <source>
        <dbReference type="EMBL" id="TGL09457.1"/>
    </source>
</evidence>
<accession>A0A7I0HWY9</accession>